<reference evidence="2" key="1">
    <citation type="submission" date="2021-05" db="EMBL/GenBank/DDBJ databases">
        <authorList>
            <person name="Alioto T."/>
            <person name="Alioto T."/>
            <person name="Gomez Garrido J."/>
        </authorList>
    </citation>
    <scope>NUCLEOTIDE SEQUENCE</scope>
</reference>
<organism evidence="2">
    <name type="scientific">Cacopsylla melanoneura</name>
    <dbReference type="NCBI Taxonomy" id="428564"/>
    <lineage>
        <taxon>Eukaryota</taxon>
        <taxon>Metazoa</taxon>
        <taxon>Ecdysozoa</taxon>
        <taxon>Arthropoda</taxon>
        <taxon>Hexapoda</taxon>
        <taxon>Insecta</taxon>
        <taxon>Pterygota</taxon>
        <taxon>Neoptera</taxon>
        <taxon>Paraneoptera</taxon>
        <taxon>Hemiptera</taxon>
        <taxon>Sternorrhyncha</taxon>
        <taxon>Psylloidea</taxon>
        <taxon>Psyllidae</taxon>
        <taxon>Psyllinae</taxon>
        <taxon>Cacopsylla</taxon>
    </lineage>
</organism>
<feature type="transmembrane region" description="Helical" evidence="1">
    <location>
        <begin position="7"/>
        <end position="39"/>
    </location>
</feature>
<evidence type="ECO:0000313" key="2">
    <source>
        <dbReference type="EMBL" id="CAG6752242.1"/>
    </source>
</evidence>
<protein>
    <submittedName>
        <fullName evidence="2">Uncharacterized protein</fullName>
    </submittedName>
</protein>
<dbReference type="AlphaFoldDB" id="A0A8D8ZUB0"/>
<evidence type="ECO:0000256" key="1">
    <source>
        <dbReference type="SAM" id="Phobius"/>
    </source>
</evidence>
<accession>A0A8D8ZUB0</accession>
<keyword evidence="1" id="KW-0812">Transmembrane</keyword>
<feature type="transmembrane region" description="Helical" evidence="1">
    <location>
        <begin position="78"/>
        <end position="97"/>
    </location>
</feature>
<proteinExistence type="predicted"/>
<sequence>MINAFTAFNLIIIIISGINMAILPITPIIIIPIIFFIFLPPPPPPFFFLPSSTMVNIRARLISSAFPEMESLLPFRELVSPAVIPSGSFSLITWLSINLST</sequence>
<keyword evidence="1" id="KW-0472">Membrane</keyword>
<name>A0A8D8ZUB0_9HEMI</name>
<dbReference type="EMBL" id="HBUF01532607">
    <property type="protein sequence ID" value="CAG6752242.1"/>
    <property type="molecule type" value="Transcribed_RNA"/>
</dbReference>
<keyword evidence="1" id="KW-1133">Transmembrane helix</keyword>